<sequence length="206" mass="22178">MDCSHSMGLRTVSGDCPEKFKGRVGTCAADNFAPQLKLAPLAIQVALAPLQRAILHVPSQCPVNTSYRVIAGRPNVGERLRPKLSVTDGWDDSFQARRLGGARVPSDRDLRCPCTVPGPSQCCCCHVAALAWACKAARTAWSPLGRRFGRCNARLRADQPSHGRRGASTLAWIAAFVTGSCVGRSPRQDLCASKANRARGTAHFLR</sequence>
<protein>
    <submittedName>
        <fullName evidence="1">Uncharacterized protein</fullName>
    </submittedName>
</protein>
<accession>A0A1Y2I9N4</accession>
<proteinExistence type="predicted"/>
<name>A0A1Y2I9N4_TRAC3</name>
<dbReference type="Proteomes" id="UP000193067">
    <property type="component" value="Unassembled WGS sequence"/>
</dbReference>
<gene>
    <name evidence="1" type="ORF">PYCCODRAFT_1198266</name>
</gene>
<evidence type="ECO:0000313" key="1">
    <source>
        <dbReference type="EMBL" id="OSC97080.1"/>
    </source>
</evidence>
<keyword evidence="2" id="KW-1185">Reference proteome</keyword>
<dbReference type="AlphaFoldDB" id="A0A1Y2I9N4"/>
<reference evidence="1 2" key="1">
    <citation type="journal article" date="2015" name="Biotechnol. Biofuels">
        <title>Enhanced degradation of softwood versus hardwood by the white-rot fungus Pycnoporus coccineus.</title>
        <authorList>
            <person name="Couturier M."/>
            <person name="Navarro D."/>
            <person name="Chevret D."/>
            <person name="Henrissat B."/>
            <person name="Piumi F."/>
            <person name="Ruiz-Duenas F.J."/>
            <person name="Martinez A.T."/>
            <person name="Grigoriev I.V."/>
            <person name="Riley R."/>
            <person name="Lipzen A."/>
            <person name="Berrin J.G."/>
            <person name="Master E.R."/>
            <person name="Rosso M.N."/>
        </authorList>
    </citation>
    <scope>NUCLEOTIDE SEQUENCE [LARGE SCALE GENOMIC DNA]</scope>
    <source>
        <strain evidence="1 2">BRFM310</strain>
    </source>
</reference>
<dbReference type="EMBL" id="KZ084158">
    <property type="protein sequence ID" value="OSC97080.1"/>
    <property type="molecule type" value="Genomic_DNA"/>
</dbReference>
<organism evidence="1 2">
    <name type="scientific">Trametes coccinea (strain BRFM310)</name>
    <name type="common">Pycnoporus coccineus</name>
    <dbReference type="NCBI Taxonomy" id="1353009"/>
    <lineage>
        <taxon>Eukaryota</taxon>
        <taxon>Fungi</taxon>
        <taxon>Dikarya</taxon>
        <taxon>Basidiomycota</taxon>
        <taxon>Agaricomycotina</taxon>
        <taxon>Agaricomycetes</taxon>
        <taxon>Polyporales</taxon>
        <taxon>Polyporaceae</taxon>
        <taxon>Trametes</taxon>
    </lineage>
</organism>
<evidence type="ECO:0000313" key="2">
    <source>
        <dbReference type="Proteomes" id="UP000193067"/>
    </source>
</evidence>